<feature type="region of interest" description="Disordered" evidence="1">
    <location>
        <begin position="1"/>
        <end position="40"/>
    </location>
</feature>
<dbReference type="Proteomes" id="UP000053660">
    <property type="component" value="Unassembled WGS sequence"/>
</dbReference>
<dbReference type="EMBL" id="KN549326">
    <property type="protein sequence ID" value="KHJ98327.1"/>
    <property type="molecule type" value="Genomic_DNA"/>
</dbReference>
<evidence type="ECO:0000256" key="1">
    <source>
        <dbReference type="SAM" id="MobiDB-lite"/>
    </source>
</evidence>
<protein>
    <submittedName>
        <fullName evidence="2">Uncharacterized protein</fullName>
    </submittedName>
</protein>
<evidence type="ECO:0000313" key="2">
    <source>
        <dbReference type="EMBL" id="KHJ98327.1"/>
    </source>
</evidence>
<keyword evidence="3" id="KW-1185">Reference proteome</keyword>
<name>A0A0B1TR71_OESDE</name>
<gene>
    <name evidence="2" type="ORF">OESDEN_01680</name>
</gene>
<sequence>MMGKMPPWLRTSSKDKSGPEEEFNKDGETETVQVDEHARH</sequence>
<accession>A0A0B1TR71</accession>
<evidence type="ECO:0000313" key="3">
    <source>
        <dbReference type="Proteomes" id="UP000053660"/>
    </source>
</evidence>
<proteinExistence type="predicted"/>
<dbReference type="AlphaFoldDB" id="A0A0B1TR71"/>
<organism evidence="2 3">
    <name type="scientific">Oesophagostomum dentatum</name>
    <name type="common">Nodular worm</name>
    <dbReference type="NCBI Taxonomy" id="61180"/>
    <lineage>
        <taxon>Eukaryota</taxon>
        <taxon>Metazoa</taxon>
        <taxon>Ecdysozoa</taxon>
        <taxon>Nematoda</taxon>
        <taxon>Chromadorea</taxon>
        <taxon>Rhabditida</taxon>
        <taxon>Rhabditina</taxon>
        <taxon>Rhabditomorpha</taxon>
        <taxon>Strongyloidea</taxon>
        <taxon>Strongylidae</taxon>
        <taxon>Oesophagostomum</taxon>
    </lineage>
</organism>
<reference evidence="2 3" key="1">
    <citation type="submission" date="2014-03" db="EMBL/GenBank/DDBJ databases">
        <title>Draft genome of the hookworm Oesophagostomum dentatum.</title>
        <authorList>
            <person name="Mitreva M."/>
        </authorList>
    </citation>
    <scope>NUCLEOTIDE SEQUENCE [LARGE SCALE GENOMIC DNA]</scope>
    <source>
        <strain evidence="2 3">OD-Hann</strain>
    </source>
</reference>
<feature type="compositionally biased region" description="Basic and acidic residues" evidence="1">
    <location>
        <begin position="12"/>
        <end position="40"/>
    </location>
</feature>